<evidence type="ECO:0000256" key="11">
    <source>
        <dbReference type="ARBA" id="ARBA00023180"/>
    </source>
</evidence>
<dbReference type="FunFam" id="2.10.25.10:FF:000005">
    <property type="entry name" value="Fibrillin 2"/>
    <property type="match status" value="1"/>
</dbReference>
<protein>
    <submittedName>
        <fullName evidence="21">Uncharacterized protein</fullName>
    </submittedName>
</protein>
<dbReference type="CDD" id="cd00054">
    <property type="entry name" value="EGF_CA"/>
    <property type="match status" value="2"/>
</dbReference>
<dbReference type="InterPro" id="IPR022041">
    <property type="entry name" value="Methyltransf_FA"/>
</dbReference>
<dbReference type="CDD" id="cd17158">
    <property type="entry name" value="DCX3_DCDC5"/>
    <property type="match status" value="1"/>
</dbReference>
<dbReference type="InterPro" id="IPR006028">
    <property type="entry name" value="GABAA/Glycine_rcpt"/>
</dbReference>
<evidence type="ECO:0000259" key="17">
    <source>
        <dbReference type="PROSITE" id="PS50022"/>
    </source>
</evidence>
<feature type="transmembrane region" description="Helical" evidence="16">
    <location>
        <begin position="2025"/>
        <end position="2045"/>
    </location>
</feature>
<dbReference type="PANTHER" id="PTHR46302:SF3">
    <property type="entry name" value="DOUBLECORTIN DOMAIN-CONTAINING PROTEIN 1"/>
    <property type="match status" value="1"/>
</dbReference>
<dbReference type="EMBL" id="GG666573">
    <property type="protein sequence ID" value="EEN53580.1"/>
    <property type="molecule type" value="Genomic_DNA"/>
</dbReference>
<gene>
    <name evidence="21" type="ORF">BRAFLDRAFT_123130</name>
</gene>
<dbReference type="InParanoid" id="C3Z1G2"/>
<dbReference type="InterPro" id="IPR016186">
    <property type="entry name" value="C-type_lectin-like/link_sf"/>
</dbReference>
<dbReference type="Pfam" id="PF24478">
    <property type="entry name" value="DCX2_DCDC1"/>
    <property type="match status" value="2"/>
</dbReference>
<dbReference type="SMART" id="SM00034">
    <property type="entry name" value="CLECT"/>
    <property type="match status" value="1"/>
</dbReference>
<dbReference type="InterPro" id="IPR043188">
    <property type="entry name" value="DCDC1"/>
</dbReference>
<evidence type="ECO:0000256" key="7">
    <source>
        <dbReference type="ARBA" id="ARBA00022737"/>
    </source>
</evidence>
<dbReference type="CDD" id="cd17156">
    <property type="entry name" value="DCX1_DCDC5"/>
    <property type="match status" value="1"/>
</dbReference>
<dbReference type="Gene3D" id="2.10.25.10">
    <property type="entry name" value="Laminin"/>
    <property type="match status" value="2"/>
</dbReference>
<dbReference type="eggNOG" id="KOG1217">
    <property type="taxonomic scope" value="Eukaryota"/>
</dbReference>
<evidence type="ECO:0000256" key="10">
    <source>
        <dbReference type="ARBA" id="ARBA00023157"/>
    </source>
</evidence>
<dbReference type="Gene3D" id="1.20.58.390">
    <property type="entry name" value="Neurotransmitter-gated ion-channel transmembrane domain"/>
    <property type="match status" value="1"/>
</dbReference>
<keyword evidence="4" id="KW-1003">Cell membrane</keyword>
<evidence type="ECO:0000256" key="8">
    <source>
        <dbReference type="ARBA" id="ARBA00023065"/>
    </source>
</evidence>
<keyword evidence="7" id="KW-0677">Repeat</keyword>
<evidence type="ECO:0000256" key="16">
    <source>
        <dbReference type="SAM" id="Phobius"/>
    </source>
</evidence>
<dbReference type="Gene3D" id="2.20.100.10">
    <property type="entry name" value="Thrombospondin type-1 (TSP1) repeat"/>
    <property type="match status" value="1"/>
</dbReference>
<feature type="transmembrane region" description="Helical" evidence="16">
    <location>
        <begin position="2374"/>
        <end position="2393"/>
    </location>
</feature>
<dbReference type="GO" id="GO:0008017">
    <property type="term" value="F:microtubule binding"/>
    <property type="evidence" value="ECO:0007669"/>
    <property type="project" value="InterPro"/>
</dbReference>
<keyword evidence="9 16" id="KW-0472">Membrane</keyword>
<dbReference type="PROSITE" id="PS01285">
    <property type="entry name" value="FA58C_1"/>
    <property type="match status" value="1"/>
</dbReference>
<keyword evidence="13" id="KW-0768">Sushi</keyword>
<keyword evidence="16" id="KW-1133">Transmembrane helix</keyword>
<dbReference type="eggNOG" id="KOG2649">
    <property type="taxonomic scope" value="Eukaryota"/>
</dbReference>
<feature type="domain" description="Sushi" evidence="20">
    <location>
        <begin position="1620"/>
        <end position="1677"/>
    </location>
</feature>
<evidence type="ECO:0000256" key="4">
    <source>
        <dbReference type="ARBA" id="ARBA00022475"/>
    </source>
</evidence>
<dbReference type="InterPro" id="IPR056415">
    <property type="entry name" value="DCX2_DCDC1"/>
</dbReference>
<dbReference type="GO" id="GO:0005886">
    <property type="term" value="C:plasma membrane"/>
    <property type="evidence" value="ECO:0007669"/>
    <property type="project" value="UniProtKB-SubCell"/>
</dbReference>
<evidence type="ECO:0000256" key="12">
    <source>
        <dbReference type="ARBA" id="ARBA00023303"/>
    </source>
</evidence>
<proteinExistence type="predicted"/>
<dbReference type="InterPro" id="IPR018097">
    <property type="entry name" value="EGF_Ca-bd_CS"/>
</dbReference>
<feature type="transmembrane region" description="Helical" evidence="16">
    <location>
        <begin position="2057"/>
        <end position="2079"/>
    </location>
</feature>
<organism>
    <name type="scientific">Branchiostoma floridae</name>
    <name type="common">Florida lancelet</name>
    <name type="synonym">Amphioxus</name>
    <dbReference type="NCBI Taxonomy" id="7739"/>
    <lineage>
        <taxon>Eukaryota</taxon>
        <taxon>Metazoa</taxon>
        <taxon>Chordata</taxon>
        <taxon>Cephalochordata</taxon>
        <taxon>Leptocardii</taxon>
        <taxon>Amphioxiformes</taxon>
        <taxon>Branchiostomatidae</taxon>
        <taxon>Branchiostoma</taxon>
    </lineage>
</organism>
<evidence type="ECO:0000256" key="1">
    <source>
        <dbReference type="ARBA" id="ARBA00004141"/>
    </source>
</evidence>
<dbReference type="Gene3D" id="2.70.170.10">
    <property type="entry name" value="Neurotransmitter-gated ion-channel ligand-binding domain"/>
    <property type="match status" value="1"/>
</dbReference>
<dbReference type="Pfam" id="PF00754">
    <property type="entry name" value="F5_F8_type_C"/>
    <property type="match status" value="1"/>
</dbReference>
<dbReference type="PANTHER" id="PTHR46302">
    <property type="entry name" value="DOUBLECORTIN DOMAIN-CONTAINING PROTEIN 1"/>
    <property type="match status" value="1"/>
</dbReference>
<dbReference type="InterPro" id="IPR000742">
    <property type="entry name" value="EGF"/>
</dbReference>
<dbReference type="CDD" id="cd00037">
    <property type="entry name" value="CLECT"/>
    <property type="match status" value="1"/>
</dbReference>
<dbReference type="CDD" id="cd23427">
    <property type="entry name" value="beta-trefoil_Ricin_DCDC1"/>
    <property type="match status" value="1"/>
</dbReference>
<dbReference type="InterPro" id="IPR000421">
    <property type="entry name" value="FA58C"/>
</dbReference>
<feature type="domain" description="Doublecortin" evidence="19">
    <location>
        <begin position="1248"/>
        <end position="1298"/>
    </location>
</feature>
<dbReference type="SMART" id="SM00181">
    <property type="entry name" value="EGF"/>
    <property type="match status" value="2"/>
</dbReference>
<comment type="subcellular location">
    <subcellularLocation>
        <location evidence="2">Cell membrane</location>
    </subcellularLocation>
    <subcellularLocation>
        <location evidence="1">Membrane</location>
        <topology evidence="1">Multi-pass membrane protein</topology>
    </subcellularLocation>
</comment>
<dbReference type="InterPro" id="IPR036572">
    <property type="entry name" value="Doublecortin_dom_sf"/>
</dbReference>
<dbReference type="Pfam" id="PF02931">
    <property type="entry name" value="Neur_chan_LBD"/>
    <property type="match status" value="1"/>
</dbReference>
<dbReference type="InterPro" id="IPR036383">
    <property type="entry name" value="TSP1_rpt_sf"/>
</dbReference>
<dbReference type="InterPro" id="IPR036734">
    <property type="entry name" value="Neur_chan_lig-bd_sf"/>
</dbReference>
<keyword evidence="10" id="KW-1015">Disulfide bond</keyword>
<dbReference type="PROSITE" id="PS01186">
    <property type="entry name" value="EGF_2"/>
    <property type="match status" value="1"/>
</dbReference>
<feature type="region of interest" description="Disordered" evidence="15">
    <location>
        <begin position="2199"/>
        <end position="2251"/>
    </location>
</feature>
<dbReference type="Gene3D" id="3.10.20.230">
    <property type="entry name" value="Doublecortin domain"/>
    <property type="match status" value="1"/>
</dbReference>
<keyword evidence="16" id="KW-0812">Transmembrane</keyword>
<dbReference type="PROSITE" id="PS50041">
    <property type="entry name" value="C_TYPE_LECTIN_2"/>
    <property type="match status" value="1"/>
</dbReference>
<dbReference type="SMART" id="SM00231">
    <property type="entry name" value="FA58C"/>
    <property type="match status" value="1"/>
</dbReference>
<dbReference type="PROSITE" id="PS50923">
    <property type="entry name" value="SUSHI"/>
    <property type="match status" value="1"/>
</dbReference>
<dbReference type="InterPro" id="IPR000884">
    <property type="entry name" value="TSP1_rpt"/>
</dbReference>
<dbReference type="SMART" id="SM00537">
    <property type="entry name" value="DCX"/>
    <property type="match status" value="2"/>
</dbReference>
<dbReference type="InterPro" id="IPR016187">
    <property type="entry name" value="CTDL_fold"/>
</dbReference>
<evidence type="ECO:0000256" key="9">
    <source>
        <dbReference type="ARBA" id="ARBA00023136"/>
    </source>
</evidence>
<dbReference type="Pfam" id="PF00059">
    <property type="entry name" value="Lectin_C"/>
    <property type="match status" value="1"/>
</dbReference>
<evidence type="ECO:0000256" key="13">
    <source>
        <dbReference type="PROSITE-ProRule" id="PRU00302"/>
    </source>
</evidence>
<feature type="region of interest" description="Disordered" evidence="15">
    <location>
        <begin position="994"/>
        <end position="1055"/>
    </location>
</feature>
<feature type="compositionally biased region" description="Basic residues" evidence="15">
    <location>
        <begin position="2215"/>
        <end position="2236"/>
    </location>
</feature>
<dbReference type="InterPro" id="IPR018000">
    <property type="entry name" value="Neurotransmitter_ion_chnl_CS"/>
</dbReference>
<feature type="transmembrane region" description="Helical" evidence="16">
    <location>
        <begin position="2091"/>
        <end position="2114"/>
    </location>
</feature>
<keyword evidence="12" id="KW-0407">Ion channel</keyword>
<keyword evidence="3" id="KW-0813">Transport</keyword>
<dbReference type="GO" id="GO:0004888">
    <property type="term" value="F:transmembrane signaling receptor activity"/>
    <property type="evidence" value="ECO:0007669"/>
    <property type="project" value="InterPro"/>
</dbReference>
<dbReference type="Gene3D" id="3.10.100.10">
    <property type="entry name" value="Mannose-Binding Protein A, subunit A"/>
    <property type="match status" value="1"/>
</dbReference>
<dbReference type="InterPro" id="IPR003533">
    <property type="entry name" value="Doublecortin_dom"/>
</dbReference>
<dbReference type="PROSITE" id="PS00615">
    <property type="entry name" value="C_TYPE_LECTIN_1"/>
    <property type="match status" value="1"/>
</dbReference>
<evidence type="ECO:0000259" key="19">
    <source>
        <dbReference type="PROSITE" id="PS50309"/>
    </source>
</evidence>
<dbReference type="SUPFAM" id="SSF82895">
    <property type="entry name" value="TSP-1 type 1 repeat"/>
    <property type="match status" value="1"/>
</dbReference>
<keyword evidence="14" id="KW-0175">Coiled coil</keyword>
<evidence type="ECO:0000313" key="21">
    <source>
        <dbReference type="EMBL" id="EEN53580.1"/>
    </source>
</evidence>
<dbReference type="InterPro" id="IPR001881">
    <property type="entry name" value="EGF-like_Ca-bd_dom"/>
</dbReference>
<evidence type="ECO:0000259" key="18">
    <source>
        <dbReference type="PROSITE" id="PS50041"/>
    </source>
</evidence>
<dbReference type="eggNOG" id="KOG3644">
    <property type="taxonomic scope" value="Eukaryota"/>
</dbReference>
<keyword evidence="5" id="KW-0245">EGF-like domain</keyword>
<feature type="compositionally biased region" description="Basic and acidic residues" evidence="15">
    <location>
        <begin position="817"/>
        <end position="834"/>
    </location>
</feature>
<dbReference type="CDD" id="cd17159">
    <property type="entry name" value="DCX4_DCDC5"/>
    <property type="match status" value="1"/>
</dbReference>
<dbReference type="SUPFAM" id="SSF90112">
    <property type="entry name" value="Neurotransmitter-gated ion-channel transmembrane pore"/>
    <property type="match status" value="1"/>
</dbReference>
<dbReference type="GO" id="GO:0035556">
    <property type="term" value="P:intracellular signal transduction"/>
    <property type="evidence" value="ECO:0007669"/>
    <property type="project" value="InterPro"/>
</dbReference>
<dbReference type="eggNOG" id="KOG1366">
    <property type="taxonomic scope" value="Eukaryota"/>
</dbReference>
<dbReference type="PRINTS" id="PR00253">
    <property type="entry name" value="GABAARECEPTR"/>
</dbReference>
<feature type="domain" description="C-type lectin" evidence="18">
    <location>
        <begin position="1516"/>
        <end position="1614"/>
    </location>
</feature>
<dbReference type="PROSITE" id="PS50022">
    <property type="entry name" value="FA58C_3"/>
    <property type="match status" value="1"/>
</dbReference>
<dbReference type="SUPFAM" id="SSF49785">
    <property type="entry name" value="Galactose-binding domain-like"/>
    <property type="match status" value="1"/>
</dbReference>
<dbReference type="Pfam" id="PF00090">
    <property type="entry name" value="TSP_1"/>
    <property type="match status" value="1"/>
</dbReference>
<feature type="domain" description="F5/8 type C" evidence="17">
    <location>
        <begin position="1398"/>
        <end position="1496"/>
    </location>
</feature>
<evidence type="ECO:0000259" key="20">
    <source>
        <dbReference type="PROSITE" id="PS50923"/>
    </source>
</evidence>
<feature type="compositionally biased region" description="Basic and acidic residues" evidence="15">
    <location>
        <begin position="1027"/>
        <end position="1045"/>
    </location>
</feature>
<dbReference type="Gene3D" id="2.60.120.260">
    <property type="entry name" value="Galactose-binding domain-like"/>
    <property type="match status" value="1"/>
</dbReference>
<dbReference type="STRING" id="7739.C3Z1G2"/>
<feature type="region of interest" description="Disordered" evidence="15">
    <location>
        <begin position="817"/>
        <end position="847"/>
    </location>
</feature>
<dbReference type="CDD" id="cd00057">
    <property type="entry name" value="FA58C"/>
    <property type="match status" value="1"/>
</dbReference>
<name>C3Z1G2_BRAFL</name>
<dbReference type="InterPro" id="IPR049883">
    <property type="entry name" value="NOTCH1_EGF-like"/>
</dbReference>
<sequence>MMMMMMNIDIQSGPMVLFSSIPIQAYPDLVLTFLGDQGSEPTSDLITPGLPQGVTAVDMNGASEDSDYRPNLVDLDGEEVLHSPRVDPLAGLGEGSQFSGQKSIVDVVEKVPAKHPCAKFQRWALKQEDLANMGQWKKSKISNPEWNKLAYSWPVTEDGVWNKEFKWPLEGFLIPMAPPLRKSKKKNPNGVVPLRLKVVRNGDKNPKNSVVIVGPDLTNMMRDMNKTALNGKKALHHKRRSSATLHVDDLSEDMADALHCDNMPRFRELEMQLFLERCTTLMDLPFAARRLFDDNGREHSTLTDLKRDQVVFVSCGEAWVDPKLTESERQRRTLLANLASDVAQIRHYVTLRNPEELVMMVSGPLQPGSPVLVEKCTLSPEQQEVIAQAELNGDGGEHGEHGEEKPHTLEDILGEIGSAHERSHQRSEERLASRKRPWEQGFTSKYDEIIELGTEEEPQYSDMALYSKFRPKTRSPRRSSPLSAQRFLVQDGWVELADCPGLVLGVAEQDVTGTAVSVVIVRKRDDDINQRWTLNKDGSINIKSNYSLVLGVALPPFPPGEDSPPPGYAGVPISLQPRRVASLGAANQRWLWDPVTGFIKAFATDVTDKEITAANKAGVCTYAVTGAQELEQPGYTWAMPTAKGSQQAMVCVACARAMRGNFRLTKLNVSIPFSCAMGTTIKQKGQKFGGCFHCLNGKVDLSTYEAEKALETWEEQLEQLRKERSVRTIQRQISAVQMVQSLRVLAFKNGEGWFADGTVLVGSSVYGLLEQATHRLNLASAARRIYTADGNLVLDMKELIDWAVSDYEEQVQAYLHDEKDQREMTQEENRKEEGGGDTMEQPDEPEFTYRYTNDDFDYCWDGFELPESSFTFSFEVKAASDAHIALSESNANEDGMYEIVIGTMMNRMSAIRQFKHEGLPDIRITQRTPDILSATEYHKFWISYDGNGTIEVRRDGEADPIVQWTDPNPLLVRYVGYSTGHGCDGEWHFTFKSDEDELDGGGRKTEDDNMADSFKRMDIQENTTRSTLRDRPSSAQVGDRERRGSDSGTRQRHSSVDVNIQELIRHPIPVWVSCGEPFISPDVVASQRALDQVHREERESVLKELQKEKHILHQMQDCKLFCDHSAFRVSLLLTTVNTFVAEVQGRRYKGLSHPRFVPTTSSRNPVMLEGGWMEPTRDEVTREEAVEKLETHLSEVKAVQKVERKKAGVGPRTVRTNRKLYEQPTTKRVLVYPNGESADKAVYAWGANLPQLLESCTIRLSLQRAARTLYTADGQKVQSWDDVERDQLLCVSSGEGYMNNKASRRKVEVKAAWSRARKQEGMEATDVLMVTPRSNPKVEVDPYGPPILALPAPGEGGSKRRPPLPPSAGKRRQTNTEQTKINTCSVGGKKVTTATYTCNDMEPMVAGNGEVEITASPTHHCCSTDKAILNSQKEAITRGGGAWCAAQKNNADQWLKVDLGTDTKVAGVITQGRADADQWVKQYKLDFSSDGITWNTEPVTARYVRFRPLDWQGYICMRMEILRCSNDRETSNFLVELRNCVNPDMDTWIGLNDEAEEGSFVWDDEEPLGGSFTNWGSAGPTSNQNEDCIRMANRDDQNEWRDTTCSDQHGFICETDILQRDCGDLPRPEHTVGPDCNCQASLCSYECAPGFRAASGDVNRTCSPQGDWTGEDLVCEDVDECATDNGGCNQTCHNTFGSHDCSCLEGYSLKGDSKGCNDVNECERSIDECDHQCHNTWGSYICSCDDGHYLDADGQIQPWSDWGPWSECSVGCGLGRQTRDRECPNEPDIFGNDHCPGNSGDSRLCYEDADCTAGTGAQNFQYVDLADLISLHPPTFVTLVSSLRNMRYLAFECKALDLINMSVTIEYAFSWYNSTLSGLTDRWVPVPDRLVPPPPLAFGSTVRRAAAVEGGASSRWLSPEGMVVYRMTRRFKVSCSVSLRNYPFDTQTCVVQLRGYGGVRLRLLPSDDVMLTAIKTDAREVVSQFELTGVEIRAAFHSFVSNTEDSNGYTTLDVRVHLRRLLTSSVLRVFVPSAALVVSSYLQLWMPLRISDVTGRFTLGVIPYLAMIHQTSVVMMPWISEARAVDFWFEGCLAVVTLMLAETGLVHFIYCYLLKKEEQKVLDRQQNPPIRIPRPGFSARPAGSLEEQFGHQRPETVPAVSAFDRISRPFKIPRPKLKNPGNVMWHRLPDERWIVIPRPEDRDEEEQEPAPSKGKGNKKDKKLKKANKKANKKAKKEAKAFNSQGPESIPLPKFVEEMNIRRRRQLDRNPDDGDQVHVGWELTAGGGGWRSVYGTEEEADDIARTCKPIPRAKPVIGRPRLHGDSDPTNPVVTVPVPPEFTSYAFPSIIDPKEEAEMQEKVETVTGRIDRVARVVFPVVYVTFCAAFFLYFYFN</sequence>
<dbReference type="SUPFAM" id="SSF56436">
    <property type="entry name" value="C-type lectin-like"/>
    <property type="match status" value="1"/>
</dbReference>
<dbReference type="GO" id="GO:0005230">
    <property type="term" value="F:extracellular ligand-gated monoatomic ion channel activity"/>
    <property type="evidence" value="ECO:0007669"/>
    <property type="project" value="InterPro"/>
</dbReference>
<dbReference type="PROSITE" id="PS01187">
    <property type="entry name" value="EGF_CA"/>
    <property type="match status" value="1"/>
</dbReference>
<dbReference type="InterPro" id="IPR036719">
    <property type="entry name" value="Neuro-gated_channel_TM_sf"/>
</dbReference>
<evidence type="ECO:0000256" key="3">
    <source>
        <dbReference type="ARBA" id="ARBA00022448"/>
    </source>
</evidence>
<keyword evidence="8" id="KW-0406">Ion transport</keyword>
<dbReference type="InterPro" id="IPR000436">
    <property type="entry name" value="Sushi_SCR_CCP_dom"/>
</dbReference>
<dbReference type="SUPFAM" id="SSF89837">
    <property type="entry name" value="Doublecortin (DC)"/>
    <property type="match status" value="3"/>
</dbReference>
<accession>C3Z1G2</accession>
<dbReference type="InterPro" id="IPR008979">
    <property type="entry name" value="Galactose-bd-like_sf"/>
</dbReference>
<dbReference type="SUPFAM" id="SSF57535">
    <property type="entry name" value="Complement control module/SCR domain"/>
    <property type="match status" value="1"/>
</dbReference>
<dbReference type="SUPFAM" id="SSF57196">
    <property type="entry name" value="EGF/Laminin"/>
    <property type="match status" value="2"/>
</dbReference>
<dbReference type="InterPro" id="IPR006202">
    <property type="entry name" value="Neur_chan_lig-bd"/>
</dbReference>
<feature type="compositionally biased region" description="Basic and acidic residues" evidence="15">
    <location>
        <begin position="1000"/>
        <end position="1019"/>
    </location>
</feature>
<dbReference type="PROSITE" id="PS00236">
    <property type="entry name" value="NEUROTR_ION_CHANNEL"/>
    <property type="match status" value="1"/>
</dbReference>
<dbReference type="Pfam" id="PF12248">
    <property type="entry name" value="Methyltransf_FA"/>
    <property type="match status" value="1"/>
</dbReference>
<feature type="coiled-coil region" evidence="14">
    <location>
        <begin position="703"/>
        <end position="730"/>
    </location>
</feature>
<dbReference type="CDD" id="cd00033">
    <property type="entry name" value="CCP"/>
    <property type="match status" value="1"/>
</dbReference>
<evidence type="ECO:0000256" key="14">
    <source>
        <dbReference type="SAM" id="Coils"/>
    </source>
</evidence>
<dbReference type="PROSITE" id="PS50092">
    <property type="entry name" value="TSP1"/>
    <property type="match status" value="1"/>
</dbReference>
<evidence type="ECO:0000256" key="2">
    <source>
        <dbReference type="ARBA" id="ARBA00004236"/>
    </source>
</evidence>
<dbReference type="GO" id="GO:1902412">
    <property type="term" value="P:regulation of mitotic cytokinesis"/>
    <property type="evidence" value="ECO:0007669"/>
    <property type="project" value="InterPro"/>
</dbReference>
<evidence type="ECO:0000256" key="6">
    <source>
        <dbReference type="ARBA" id="ARBA00022729"/>
    </source>
</evidence>
<dbReference type="SMART" id="SM00179">
    <property type="entry name" value="EGF_CA"/>
    <property type="match status" value="2"/>
</dbReference>
<dbReference type="InterPro" id="IPR018378">
    <property type="entry name" value="C-type_lectin_CS"/>
</dbReference>
<comment type="caution">
    <text evidence="13">Lacks conserved residue(s) required for the propagation of feature annotation.</text>
</comment>
<keyword evidence="6" id="KW-0732">Signal</keyword>
<dbReference type="GO" id="GO:0005509">
    <property type="term" value="F:calcium ion binding"/>
    <property type="evidence" value="ECO:0007669"/>
    <property type="project" value="InterPro"/>
</dbReference>
<reference evidence="21" key="1">
    <citation type="journal article" date="2008" name="Nature">
        <title>The amphioxus genome and the evolution of the chordate karyotype.</title>
        <authorList>
            <consortium name="US DOE Joint Genome Institute (JGI-PGF)"/>
            <person name="Putnam N.H."/>
            <person name="Butts T."/>
            <person name="Ferrier D.E.K."/>
            <person name="Furlong R.F."/>
            <person name="Hellsten U."/>
            <person name="Kawashima T."/>
            <person name="Robinson-Rechavi M."/>
            <person name="Shoguchi E."/>
            <person name="Terry A."/>
            <person name="Yu J.-K."/>
            <person name="Benito-Gutierrez E.L."/>
            <person name="Dubchak I."/>
            <person name="Garcia-Fernandez J."/>
            <person name="Gibson-Brown J.J."/>
            <person name="Grigoriev I.V."/>
            <person name="Horton A.C."/>
            <person name="de Jong P.J."/>
            <person name="Jurka J."/>
            <person name="Kapitonov V.V."/>
            <person name="Kohara Y."/>
            <person name="Kuroki Y."/>
            <person name="Lindquist E."/>
            <person name="Lucas S."/>
            <person name="Osoegawa K."/>
            <person name="Pennacchio L.A."/>
            <person name="Salamov A.A."/>
            <person name="Satou Y."/>
            <person name="Sauka-Spengler T."/>
            <person name="Schmutz J."/>
            <person name="Shin-I T."/>
            <person name="Toyoda A."/>
            <person name="Bronner-Fraser M."/>
            <person name="Fujiyama A."/>
            <person name="Holland L.Z."/>
            <person name="Holland P.W.H."/>
            <person name="Satoh N."/>
            <person name="Rokhsar D.S."/>
        </authorList>
    </citation>
    <scope>NUCLEOTIDE SEQUENCE [LARGE SCALE GENOMIC DNA]</scope>
    <source>
        <strain evidence="21">S238N-H82</strain>
        <tissue evidence="21">Testes</tissue>
    </source>
</reference>
<dbReference type="PROSITE" id="PS50309">
    <property type="entry name" value="DC"/>
    <property type="match status" value="2"/>
</dbReference>
<dbReference type="SMART" id="SM00209">
    <property type="entry name" value="TSP1"/>
    <property type="match status" value="1"/>
</dbReference>
<dbReference type="InterPro" id="IPR035976">
    <property type="entry name" value="Sushi/SCR/CCP_sf"/>
</dbReference>
<keyword evidence="11" id="KW-0325">Glycoprotein</keyword>
<feature type="region of interest" description="Disordered" evidence="15">
    <location>
        <begin position="1349"/>
        <end position="1378"/>
    </location>
</feature>
<dbReference type="InterPro" id="IPR038050">
    <property type="entry name" value="Neuro_actylchol_rec"/>
</dbReference>
<evidence type="ECO:0000256" key="5">
    <source>
        <dbReference type="ARBA" id="ARBA00022536"/>
    </source>
</evidence>
<dbReference type="PROSITE" id="PS50231">
    <property type="entry name" value="RICIN_B_LECTIN"/>
    <property type="match status" value="1"/>
</dbReference>
<dbReference type="SUPFAM" id="SSF63712">
    <property type="entry name" value="Nicotinic receptor ligand binding domain-like"/>
    <property type="match status" value="1"/>
</dbReference>
<dbReference type="Pfam" id="PF07645">
    <property type="entry name" value="EGF_CA"/>
    <property type="match status" value="2"/>
</dbReference>
<dbReference type="InterPro" id="IPR001304">
    <property type="entry name" value="C-type_lectin-like"/>
</dbReference>
<evidence type="ECO:0000256" key="15">
    <source>
        <dbReference type="SAM" id="MobiDB-lite"/>
    </source>
</evidence>
<feature type="domain" description="Doublecortin" evidence="19">
    <location>
        <begin position="768"/>
        <end position="801"/>
    </location>
</feature>